<sequence length="155" mass="16864">MLKDIPPAALSAGVKYCINHCNFLPTIAEIRKASEKVTTLAMGTKPIDSATAWGKVQKAIAAVGYTGVPDFDDPVTQRVVDRFGWKEICQTPTDDTSILRAQFRKAYESEVAHVEEVKEFSASGIPVHQKYLADAGLAGVKELTSEVAARLKMPE</sequence>
<name>A0ABV1CYQ3_9FIRM</name>
<proteinExistence type="predicted"/>
<dbReference type="RefSeq" id="WP_349174084.1">
    <property type="nucleotide sequence ID" value="NZ_JBBMEU010000113.1"/>
</dbReference>
<accession>A0ABV1CYQ3</accession>
<dbReference type="EMBL" id="JBBMEU010000113">
    <property type="protein sequence ID" value="MEQ2423266.1"/>
    <property type="molecule type" value="Genomic_DNA"/>
</dbReference>
<comment type="caution">
    <text evidence="1">The sequence shown here is derived from an EMBL/GenBank/DDBJ whole genome shotgun (WGS) entry which is preliminary data.</text>
</comment>
<reference evidence="1 2" key="1">
    <citation type="submission" date="2024-03" db="EMBL/GenBank/DDBJ databases">
        <title>Human intestinal bacterial collection.</title>
        <authorList>
            <person name="Pauvert C."/>
            <person name="Hitch T.C.A."/>
            <person name="Clavel T."/>
        </authorList>
    </citation>
    <scope>NUCLEOTIDE SEQUENCE [LARGE SCALE GENOMIC DNA]</scope>
    <source>
        <strain evidence="1 2">CLA-AA-H81</strain>
    </source>
</reference>
<evidence type="ECO:0000313" key="2">
    <source>
        <dbReference type="Proteomes" id="UP001433088"/>
    </source>
</evidence>
<keyword evidence="2" id="KW-1185">Reference proteome</keyword>
<protein>
    <submittedName>
        <fullName evidence="1">Uncharacterized protein</fullName>
    </submittedName>
</protein>
<gene>
    <name evidence="1" type="ORF">WMO23_11075</name>
</gene>
<dbReference type="Proteomes" id="UP001433088">
    <property type="component" value="Unassembled WGS sequence"/>
</dbReference>
<evidence type="ECO:0000313" key="1">
    <source>
        <dbReference type="EMBL" id="MEQ2423266.1"/>
    </source>
</evidence>
<organism evidence="1 2">
    <name type="scientific">Megasphaera intestinihominis</name>
    <dbReference type="NCBI Taxonomy" id="3133159"/>
    <lineage>
        <taxon>Bacteria</taxon>
        <taxon>Bacillati</taxon>
        <taxon>Bacillota</taxon>
        <taxon>Negativicutes</taxon>
        <taxon>Veillonellales</taxon>
        <taxon>Veillonellaceae</taxon>
        <taxon>Megasphaera</taxon>
    </lineage>
</organism>